<sequence length="59" mass="6530">MAGWKSRRLGALEAKNPPNPKMVVLTALEGQEAEVVARYYEETPAELRAGMVVVIKRFG</sequence>
<name>A0ABQ1HCD7_9GAMM</name>
<keyword evidence="2" id="KW-1185">Reference proteome</keyword>
<dbReference type="RefSeq" id="WP_188660694.1">
    <property type="nucleotide sequence ID" value="NZ_BMKC01000001.1"/>
</dbReference>
<dbReference type="Proteomes" id="UP000623419">
    <property type="component" value="Unassembled WGS sequence"/>
</dbReference>
<protein>
    <submittedName>
        <fullName evidence="1">Uncharacterized protein</fullName>
    </submittedName>
</protein>
<gene>
    <name evidence="1" type="ORF">GCM10011521_04170</name>
</gene>
<evidence type="ECO:0000313" key="2">
    <source>
        <dbReference type="Proteomes" id="UP000623419"/>
    </source>
</evidence>
<dbReference type="EMBL" id="BMKC01000001">
    <property type="protein sequence ID" value="GGA69157.1"/>
    <property type="molecule type" value="Genomic_DNA"/>
</dbReference>
<comment type="caution">
    <text evidence="1">The sequence shown here is derived from an EMBL/GenBank/DDBJ whole genome shotgun (WGS) entry which is preliminary data.</text>
</comment>
<evidence type="ECO:0000313" key="1">
    <source>
        <dbReference type="EMBL" id="GGA69157.1"/>
    </source>
</evidence>
<proteinExistence type="predicted"/>
<organism evidence="1 2">
    <name type="scientific">Arenimonas soli</name>
    <dbReference type="NCBI Taxonomy" id="2269504"/>
    <lineage>
        <taxon>Bacteria</taxon>
        <taxon>Pseudomonadati</taxon>
        <taxon>Pseudomonadota</taxon>
        <taxon>Gammaproteobacteria</taxon>
        <taxon>Lysobacterales</taxon>
        <taxon>Lysobacteraceae</taxon>
        <taxon>Arenimonas</taxon>
    </lineage>
</organism>
<reference evidence="2" key="1">
    <citation type="journal article" date="2019" name="Int. J. Syst. Evol. Microbiol.">
        <title>The Global Catalogue of Microorganisms (GCM) 10K type strain sequencing project: providing services to taxonomists for standard genome sequencing and annotation.</title>
        <authorList>
            <consortium name="The Broad Institute Genomics Platform"/>
            <consortium name="The Broad Institute Genome Sequencing Center for Infectious Disease"/>
            <person name="Wu L."/>
            <person name="Ma J."/>
        </authorList>
    </citation>
    <scope>NUCLEOTIDE SEQUENCE [LARGE SCALE GENOMIC DNA]</scope>
    <source>
        <strain evidence="2">CGMCC 1.15905</strain>
    </source>
</reference>
<accession>A0ABQ1HCD7</accession>